<dbReference type="PANTHER" id="PTHR42978">
    <property type="entry name" value="QUORUM-QUENCHING LACTONASE YTNP-RELATED-RELATED"/>
    <property type="match status" value="1"/>
</dbReference>
<accession>A0A5J6QLD6</accession>
<dbReference type="InterPro" id="IPR001279">
    <property type="entry name" value="Metallo-B-lactamas"/>
</dbReference>
<feature type="chain" id="PRO_5023885411" evidence="5">
    <location>
        <begin position="30"/>
        <end position="331"/>
    </location>
</feature>
<evidence type="ECO:0000313" key="8">
    <source>
        <dbReference type="Proteomes" id="UP000327179"/>
    </source>
</evidence>
<sequence>MYGNARLHLVAALTATLSIGAFHPSLSTAAVAPSASTTEASATRQPMLAGVYRFSVGKVHVTALSDGTLPLDLHPLLKGISPKQIDSLLRDGFARNPLETSINAYVVDTGSQLVLVDTGAGELFGSVAGKLPRALVAAGYQPEQVSDILLTHIHTDHSGGLARAGRMMFPNATVHVGQADVDYFLDRANLAKGLEPRHLQEALDTVGPYKRAGKLKTFSSRSEILPGITAIPTPGHTPGHSFYRVESEGESIDFWGDIMHVGIIQFPQPDVTITFDVNQDAARAQRLQQFEAAAREKRLSAVAHLPFPGIGHIREHAGKYEWVPAEYRNRD</sequence>
<evidence type="ECO:0000256" key="4">
    <source>
        <dbReference type="ARBA" id="ARBA00022833"/>
    </source>
</evidence>
<protein>
    <submittedName>
        <fullName evidence="7">MBL fold metallo-hydrolase</fullName>
    </submittedName>
</protein>
<dbReference type="Gene3D" id="3.60.15.10">
    <property type="entry name" value="Ribonuclease Z/Hydroxyacylglutathione hydrolase-like"/>
    <property type="match status" value="1"/>
</dbReference>
<keyword evidence="5" id="KW-0732">Signal</keyword>
<dbReference type="Pfam" id="PF00753">
    <property type="entry name" value="Lactamase_B"/>
    <property type="match status" value="1"/>
</dbReference>
<keyword evidence="4" id="KW-0862">Zinc</keyword>
<proteinExistence type="inferred from homology"/>
<feature type="domain" description="Metallo-beta-lactamase" evidence="6">
    <location>
        <begin position="101"/>
        <end position="310"/>
    </location>
</feature>
<dbReference type="EMBL" id="CP043311">
    <property type="protein sequence ID" value="QEY63233.1"/>
    <property type="molecule type" value="Genomic_DNA"/>
</dbReference>
<evidence type="ECO:0000313" key="7">
    <source>
        <dbReference type="EMBL" id="QEY63233.1"/>
    </source>
</evidence>
<dbReference type="GO" id="GO:0016787">
    <property type="term" value="F:hydrolase activity"/>
    <property type="evidence" value="ECO:0007669"/>
    <property type="project" value="UniProtKB-KW"/>
</dbReference>
<evidence type="ECO:0000256" key="3">
    <source>
        <dbReference type="ARBA" id="ARBA00022801"/>
    </source>
</evidence>
<dbReference type="PANTHER" id="PTHR42978:SF6">
    <property type="entry name" value="QUORUM-QUENCHING LACTONASE YTNP-RELATED"/>
    <property type="match status" value="1"/>
</dbReference>
<name>A0A5J6QLD6_9GAMM</name>
<keyword evidence="8" id="KW-1185">Reference proteome</keyword>
<dbReference type="InterPro" id="IPR051013">
    <property type="entry name" value="MBL_superfamily_lactonases"/>
</dbReference>
<keyword evidence="3 7" id="KW-0378">Hydrolase</keyword>
<dbReference type="RefSeq" id="WP_151133882.1">
    <property type="nucleotide sequence ID" value="NZ_CP043311.1"/>
</dbReference>
<dbReference type="Proteomes" id="UP000327179">
    <property type="component" value="Chromosome"/>
</dbReference>
<dbReference type="KEGG" id="plal:FXN65_14665"/>
<reference evidence="7 8" key="1">
    <citation type="submission" date="2019-08" db="EMBL/GenBank/DDBJ databases">
        <title>Whole-genome Sequencing of e-waste polymer degrading bacterium Pseudomonas sp. strain PE08.</title>
        <authorList>
            <person name="Kirdat K."/>
            <person name="Debbarma P."/>
            <person name="Narawade N."/>
            <person name="Suyal D."/>
            <person name="Thorat V."/>
            <person name="Shouche Y."/>
            <person name="Goel R."/>
            <person name="Yadav A."/>
        </authorList>
    </citation>
    <scope>NUCLEOTIDE SEQUENCE [LARGE SCALE GENOMIC DNA]</scope>
    <source>
        <strain evidence="7 8">PE08</strain>
    </source>
</reference>
<feature type="signal peptide" evidence="5">
    <location>
        <begin position="1"/>
        <end position="29"/>
    </location>
</feature>
<dbReference type="SUPFAM" id="SSF56281">
    <property type="entry name" value="Metallo-hydrolase/oxidoreductase"/>
    <property type="match status" value="1"/>
</dbReference>
<gene>
    <name evidence="7" type="ORF">FXN65_14665</name>
</gene>
<evidence type="ECO:0000256" key="2">
    <source>
        <dbReference type="ARBA" id="ARBA00022723"/>
    </source>
</evidence>
<dbReference type="CDD" id="cd07720">
    <property type="entry name" value="OPHC2-like_MBL-fold"/>
    <property type="match status" value="1"/>
</dbReference>
<dbReference type="SMART" id="SM00849">
    <property type="entry name" value="Lactamase_B"/>
    <property type="match status" value="1"/>
</dbReference>
<organism evidence="7 8">
    <name type="scientific">Metapseudomonas lalkuanensis</name>
    <dbReference type="NCBI Taxonomy" id="2604832"/>
    <lineage>
        <taxon>Bacteria</taxon>
        <taxon>Pseudomonadati</taxon>
        <taxon>Pseudomonadota</taxon>
        <taxon>Gammaproteobacteria</taxon>
        <taxon>Pseudomonadales</taxon>
        <taxon>Pseudomonadaceae</taxon>
        <taxon>Metapseudomonas</taxon>
    </lineage>
</organism>
<dbReference type="AlphaFoldDB" id="A0A5J6QLD6"/>
<keyword evidence="2" id="KW-0479">Metal-binding</keyword>
<evidence type="ECO:0000256" key="5">
    <source>
        <dbReference type="SAM" id="SignalP"/>
    </source>
</evidence>
<evidence type="ECO:0000256" key="1">
    <source>
        <dbReference type="ARBA" id="ARBA00007749"/>
    </source>
</evidence>
<evidence type="ECO:0000259" key="6">
    <source>
        <dbReference type="SMART" id="SM00849"/>
    </source>
</evidence>
<dbReference type="InterPro" id="IPR036866">
    <property type="entry name" value="RibonucZ/Hydroxyglut_hydro"/>
</dbReference>
<comment type="similarity">
    <text evidence="1">Belongs to the metallo-beta-lactamase superfamily.</text>
</comment>
<dbReference type="GO" id="GO:0046872">
    <property type="term" value="F:metal ion binding"/>
    <property type="evidence" value="ECO:0007669"/>
    <property type="project" value="UniProtKB-KW"/>
</dbReference>